<dbReference type="InterPro" id="IPR027417">
    <property type="entry name" value="P-loop_NTPase"/>
</dbReference>
<dbReference type="InterPro" id="IPR029491">
    <property type="entry name" value="Helicase_HTH"/>
</dbReference>
<dbReference type="SMART" id="SM00487">
    <property type="entry name" value="DEXDc"/>
    <property type="match status" value="1"/>
</dbReference>
<dbReference type="GO" id="GO:0000724">
    <property type="term" value="P:double-strand break repair via homologous recombination"/>
    <property type="evidence" value="ECO:0007669"/>
    <property type="project" value="TreeGrafter"/>
</dbReference>
<evidence type="ECO:0000256" key="9">
    <source>
        <dbReference type="ARBA" id="ARBA00034617"/>
    </source>
</evidence>
<keyword evidence="6 10" id="KW-0067">ATP-binding</keyword>
<dbReference type="SMART" id="SM00490">
    <property type="entry name" value="HELICc"/>
    <property type="match status" value="1"/>
</dbReference>
<dbReference type="SMART" id="SM00956">
    <property type="entry name" value="RQC"/>
    <property type="match status" value="1"/>
</dbReference>
<comment type="catalytic activity">
    <reaction evidence="9 10">
        <text>Couples ATP hydrolysis with the unwinding of duplex DNA by translocating in the 3'-5' direction.</text>
        <dbReference type="EC" id="5.6.2.4"/>
    </reaction>
</comment>
<dbReference type="InterPro" id="IPR036388">
    <property type="entry name" value="WH-like_DNA-bd_sf"/>
</dbReference>
<dbReference type="SMART" id="SM00341">
    <property type="entry name" value="HRDC"/>
    <property type="match status" value="1"/>
</dbReference>
<dbReference type="InterPro" id="IPR002121">
    <property type="entry name" value="HRDC_dom"/>
</dbReference>
<dbReference type="Pfam" id="PF16124">
    <property type="entry name" value="RecQ_Zn_bind"/>
    <property type="match status" value="1"/>
</dbReference>
<feature type="domain" description="HRDC" evidence="12">
    <location>
        <begin position="565"/>
        <end position="645"/>
    </location>
</feature>
<evidence type="ECO:0000256" key="3">
    <source>
        <dbReference type="ARBA" id="ARBA00022741"/>
    </source>
</evidence>
<evidence type="ECO:0000259" key="13">
    <source>
        <dbReference type="PROSITE" id="PS51192"/>
    </source>
</evidence>
<evidence type="ECO:0000256" key="8">
    <source>
        <dbReference type="ARBA" id="ARBA00023235"/>
    </source>
</evidence>
<feature type="region of interest" description="Disordered" evidence="11">
    <location>
        <begin position="543"/>
        <end position="566"/>
    </location>
</feature>
<dbReference type="Pfam" id="PF00271">
    <property type="entry name" value="Helicase_C"/>
    <property type="match status" value="1"/>
</dbReference>
<feature type="region of interest" description="Disordered" evidence="11">
    <location>
        <begin position="805"/>
        <end position="826"/>
    </location>
</feature>
<comment type="cofactor">
    <cofactor evidence="1">
        <name>Zn(2+)</name>
        <dbReference type="ChEBI" id="CHEBI:29105"/>
    </cofactor>
</comment>
<sequence>MAKLKDSRAVLQKYWGFSGFRGCQEDVIKSVLRGNDNLVVMATGAGKSVCYQLPAVLLGKPCVVISPLISLMQDQVQALQSRNIRACFLGSAQSSQQVKDEAWSGQFQVVYMTPELTATSMDRLRLLYTRHGLCLVAVDEAHCVSEWGHDFRPEYRKLGELRRFLPEVPFMALTATATPKVQDDIVTSLSLHPAPKLDRWLMTFERPNLHFTVRKKAAGRAVDNFPELLDQHRRGAVQPTIIYTLTRKEAESLHAELQGAGFKAGLYHAGISGRNAVHQQFLADGVDVVVATVAFGMGIDKSNIRQVYHYGAPSTVEAYYQQVGRAGRDGLPSRCTLVWSAGDWVKTEMFKAPGTLSSQGAASYQQGFEKMTAFCYSTACRHAFLVDYFQPGILATSEPCKGGCDNCERRRRGEMSERDLAPQARLLLAAVAGLRGSFGMLKPIALLKGSTAADMKPWMLEATGPDGVRLHGQGKAFSRSWWQALAGILTDKQLVTYQNRPLFAGKSFSAACITPQGSSFLHGREALVVTLPKEMVEEECAGARDRAGGLPSGQQQAPPQDSEAQQAEQELYVALQHIRKQVASRHDVVPINVCSDSVLLEIARKRPDQAAYLRACEGCSAAFISQYGQAFVDGVLAFCQGHPTLKAGIAWSQMRNKRVASGSPGWAKRSRLGEASDEMTARGIISEPKAAALEAHERFQKGESLGSIASTGRPRPIQVSTVIGYLADAAGSGLGVDWERLADAAQLDPAKAQAIRQVLAAEAAHGLGAVKRELPESDYGQIKVVAAMMDAGALWFAGQGQQAAADPGDGLEAAADPGDGLEAAADPRDGLELEPSLQHYLAVGAAGSQPASAGKASSLASPAGPLLTSAATPGASRSMHSMAQSTCLHTGTGVFQDEDDARGTPSSAPNQLVFPTSGPAGLNWRRTSSVRSPQSAGMNWRRCSGS</sequence>
<dbReference type="InterPro" id="IPR018982">
    <property type="entry name" value="RQC_domain"/>
</dbReference>
<dbReference type="Gene3D" id="1.10.150.80">
    <property type="entry name" value="HRDC domain"/>
    <property type="match status" value="1"/>
</dbReference>
<dbReference type="Pfam" id="PF00570">
    <property type="entry name" value="HRDC"/>
    <property type="match status" value="1"/>
</dbReference>
<dbReference type="Pfam" id="PF00270">
    <property type="entry name" value="DEAD"/>
    <property type="match status" value="1"/>
</dbReference>
<dbReference type="Proteomes" id="UP001489004">
    <property type="component" value="Unassembled WGS sequence"/>
</dbReference>
<evidence type="ECO:0000256" key="6">
    <source>
        <dbReference type="ARBA" id="ARBA00022840"/>
    </source>
</evidence>
<gene>
    <name evidence="15" type="ORF">WJX72_001612</name>
</gene>
<dbReference type="EMBL" id="JALJOR010000004">
    <property type="protein sequence ID" value="KAK9817749.1"/>
    <property type="molecule type" value="Genomic_DNA"/>
</dbReference>
<keyword evidence="3 10" id="KW-0547">Nucleotide-binding</keyword>
<feature type="domain" description="Helicase C-terminal" evidence="14">
    <location>
        <begin position="224"/>
        <end position="372"/>
    </location>
</feature>
<evidence type="ECO:0000313" key="16">
    <source>
        <dbReference type="Proteomes" id="UP001489004"/>
    </source>
</evidence>
<dbReference type="PROSITE" id="PS50967">
    <property type="entry name" value="HRDC"/>
    <property type="match status" value="1"/>
</dbReference>
<dbReference type="EC" id="5.6.2.4" evidence="10"/>
<evidence type="ECO:0000313" key="15">
    <source>
        <dbReference type="EMBL" id="KAK9817749.1"/>
    </source>
</evidence>
<dbReference type="GO" id="GO:0009378">
    <property type="term" value="F:four-way junction helicase activity"/>
    <property type="evidence" value="ECO:0007669"/>
    <property type="project" value="TreeGrafter"/>
</dbReference>
<feature type="compositionally biased region" description="Polar residues" evidence="11">
    <location>
        <begin position="904"/>
        <end position="914"/>
    </location>
</feature>
<comment type="catalytic activity">
    <reaction evidence="10">
        <text>ATP + H2O = ADP + phosphate + H(+)</text>
        <dbReference type="Rhea" id="RHEA:13065"/>
        <dbReference type="ChEBI" id="CHEBI:15377"/>
        <dbReference type="ChEBI" id="CHEBI:15378"/>
        <dbReference type="ChEBI" id="CHEBI:30616"/>
        <dbReference type="ChEBI" id="CHEBI:43474"/>
        <dbReference type="ChEBI" id="CHEBI:456216"/>
    </reaction>
</comment>
<feature type="region of interest" description="Disordered" evidence="11">
    <location>
        <begin position="893"/>
        <end position="946"/>
    </location>
</feature>
<dbReference type="InterPro" id="IPR004589">
    <property type="entry name" value="DNA_helicase_ATP-dep_RecQ"/>
</dbReference>
<evidence type="ECO:0000256" key="4">
    <source>
        <dbReference type="ARBA" id="ARBA00022801"/>
    </source>
</evidence>
<dbReference type="InterPro" id="IPR010997">
    <property type="entry name" value="HRDC-like_sf"/>
</dbReference>
<dbReference type="GO" id="GO:0006260">
    <property type="term" value="P:DNA replication"/>
    <property type="evidence" value="ECO:0007669"/>
    <property type="project" value="InterPro"/>
</dbReference>
<keyword evidence="7" id="KW-0238">DNA-binding</keyword>
<protein>
    <recommendedName>
        <fullName evidence="10">ATP-dependent DNA helicase</fullName>
        <ecNumber evidence="10">5.6.2.4</ecNumber>
    </recommendedName>
</protein>
<feature type="compositionally biased region" description="Polar residues" evidence="11">
    <location>
        <begin position="925"/>
        <end position="937"/>
    </location>
</feature>
<organism evidence="15 16">
    <name type="scientific">[Myrmecia] bisecta</name>
    <dbReference type="NCBI Taxonomy" id="41462"/>
    <lineage>
        <taxon>Eukaryota</taxon>
        <taxon>Viridiplantae</taxon>
        <taxon>Chlorophyta</taxon>
        <taxon>core chlorophytes</taxon>
        <taxon>Trebouxiophyceae</taxon>
        <taxon>Trebouxiales</taxon>
        <taxon>Trebouxiaceae</taxon>
        <taxon>Myrmecia</taxon>
    </lineage>
</organism>
<dbReference type="GO" id="GO:0016787">
    <property type="term" value="F:hydrolase activity"/>
    <property type="evidence" value="ECO:0007669"/>
    <property type="project" value="UniProtKB-KW"/>
</dbReference>
<dbReference type="PANTHER" id="PTHR13710">
    <property type="entry name" value="DNA HELICASE RECQ FAMILY MEMBER"/>
    <property type="match status" value="1"/>
</dbReference>
<evidence type="ECO:0000256" key="1">
    <source>
        <dbReference type="ARBA" id="ARBA00001947"/>
    </source>
</evidence>
<feature type="domain" description="Helicase ATP-binding" evidence="13">
    <location>
        <begin position="28"/>
        <end position="195"/>
    </location>
</feature>
<dbReference type="GO" id="GO:0003677">
    <property type="term" value="F:DNA binding"/>
    <property type="evidence" value="ECO:0007669"/>
    <property type="project" value="UniProtKB-KW"/>
</dbReference>
<dbReference type="NCBIfam" id="TIGR00614">
    <property type="entry name" value="recQ_fam"/>
    <property type="match status" value="1"/>
</dbReference>
<dbReference type="GO" id="GO:0005694">
    <property type="term" value="C:chromosome"/>
    <property type="evidence" value="ECO:0007669"/>
    <property type="project" value="TreeGrafter"/>
</dbReference>
<dbReference type="Gene3D" id="1.10.10.10">
    <property type="entry name" value="Winged helix-like DNA-binding domain superfamily/Winged helix DNA-binding domain"/>
    <property type="match status" value="1"/>
</dbReference>
<accession>A0AAW1Q6R7</accession>
<evidence type="ECO:0000256" key="2">
    <source>
        <dbReference type="ARBA" id="ARBA00005446"/>
    </source>
</evidence>
<keyword evidence="5 10" id="KW-0347">Helicase</keyword>
<dbReference type="PROSITE" id="PS51194">
    <property type="entry name" value="HELICASE_CTER"/>
    <property type="match status" value="1"/>
</dbReference>
<keyword evidence="4 10" id="KW-0378">Hydrolase</keyword>
<dbReference type="GO" id="GO:0005737">
    <property type="term" value="C:cytoplasm"/>
    <property type="evidence" value="ECO:0007669"/>
    <property type="project" value="TreeGrafter"/>
</dbReference>
<dbReference type="SUPFAM" id="SSF46785">
    <property type="entry name" value="Winged helix' DNA-binding domain"/>
    <property type="match status" value="1"/>
</dbReference>
<dbReference type="PROSITE" id="PS51192">
    <property type="entry name" value="HELICASE_ATP_BIND_1"/>
    <property type="match status" value="1"/>
</dbReference>
<dbReference type="InterPro" id="IPR014001">
    <property type="entry name" value="Helicase_ATP-bd"/>
</dbReference>
<evidence type="ECO:0000256" key="5">
    <source>
        <dbReference type="ARBA" id="ARBA00022806"/>
    </source>
</evidence>
<keyword evidence="16" id="KW-1185">Reference proteome</keyword>
<dbReference type="InterPro" id="IPR032284">
    <property type="entry name" value="RecQ_Zn-bd"/>
</dbReference>
<feature type="compositionally biased region" description="Polar residues" evidence="11">
    <location>
        <begin position="552"/>
        <end position="566"/>
    </location>
</feature>
<dbReference type="Pfam" id="PF14493">
    <property type="entry name" value="HTH_40"/>
    <property type="match status" value="1"/>
</dbReference>
<name>A0AAW1Q6R7_9CHLO</name>
<comment type="caution">
    <text evidence="15">The sequence shown here is derived from an EMBL/GenBank/DDBJ whole genome shotgun (WGS) entry which is preliminary data.</text>
</comment>
<evidence type="ECO:0000256" key="10">
    <source>
        <dbReference type="RuleBase" id="RU364117"/>
    </source>
</evidence>
<dbReference type="FunFam" id="3.40.50.300:FF:001389">
    <property type="entry name" value="ATP-dependent DNA helicase RecQ"/>
    <property type="match status" value="1"/>
</dbReference>
<dbReference type="InterPro" id="IPR011545">
    <property type="entry name" value="DEAD/DEAH_box_helicase_dom"/>
</dbReference>
<keyword evidence="8" id="KW-0413">Isomerase</keyword>
<reference evidence="15 16" key="1">
    <citation type="journal article" date="2024" name="Nat. Commun.">
        <title>Phylogenomics reveals the evolutionary origins of lichenization in chlorophyte algae.</title>
        <authorList>
            <person name="Puginier C."/>
            <person name="Libourel C."/>
            <person name="Otte J."/>
            <person name="Skaloud P."/>
            <person name="Haon M."/>
            <person name="Grisel S."/>
            <person name="Petersen M."/>
            <person name="Berrin J.G."/>
            <person name="Delaux P.M."/>
            <person name="Dal Grande F."/>
            <person name="Keller J."/>
        </authorList>
    </citation>
    <scope>NUCLEOTIDE SEQUENCE [LARGE SCALE GENOMIC DNA]</scope>
    <source>
        <strain evidence="15 16">SAG 2043</strain>
    </source>
</reference>
<dbReference type="SUPFAM" id="SSF47819">
    <property type="entry name" value="HRDC-like"/>
    <property type="match status" value="1"/>
</dbReference>
<dbReference type="InterPro" id="IPR036390">
    <property type="entry name" value="WH_DNA-bd_sf"/>
</dbReference>
<dbReference type="PANTHER" id="PTHR13710:SF120">
    <property type="entry name" value="BIFUNCTIONAL 3'-5' EXONUCLEASE_ATP-DEPENDENT HELICASE WRN"/>
    <property type="match status" value="1"/>
</dbReference>
<dbReference type="Gene3D" id="3.40.50.300">
    <property type="entry name" value="P-loop containing nucleotide triphosphate hydrolases"/>
    <property type="match status" value="2"/>
</dbReference>
<dbReference type="InterPro" id="IPR001650">
    <property type="entry name" value="Helicase_C-like"/>
</dbReference>
<dbReference type="GO" id="GO:0005634">
    <property type="term" value="C:nucleus"/>
    <property type="evidence" value="ECO:0007669"/>
    <property type="project" value="UniProtKB-SubCell"/>
</dbReference>
<evidence type="ECO:0000259" key="14">
    <source>
        <dbReference type="PROSITE" id="PS51194"/>
    </source>
</evidence>
<proteinExistence type="inferred from homology"/>
<evidence type="ECO:0000256" key="11">
    <source>
        <dbReference type="SAM" id="MobiDB-lite"/>
    </source>
</evidence>
<dbReference type="InterPro" id="IPR044876">
    <property type="entry name" value="HRDC_dom_sf"/>
</dbReference>
<dbReference type="SUPFAM" id="SSF52540">
    <property type="entry name" value="P-loop containing nucleoside triphosphate hydrolases"/>
    <property type="match status" value="1"/>
</dbReference>
<comment type="subcellular location">
    <subcellularLocation>
        <location evidence="10">Nucleus</location>
    </subcellularLocation>
</comment>
<dbReference type="CDD" id="cd17920">
    <property type="entry name" value="DEXHc_RecQ"/>
    <property type="match status" value="1"/>
</dbReference>
<dbReference type="GO" id="GO:0005524">
    <property type="term" value="F:ATP binding"/>
    <property type="evidence" value="ECO:0007669"/>
    <property type="project" value="UniProtKB-KW"/>
</dbReference>
<comment type="similarity">
    <text evidence="2 10">Belongs to the helicase family. RecQ subfamily.</text>
</comment>
<dbReference type="AlphaFoldDB" id="A0AAW1Q6R7"/>
<dbReference type="Pfam" id="PF09382">
    <property type="entry name" value="RQC"/>
    <property type="match status" value="1"/>
</dbReference>
<dbReference type="CDD" id="cd18794">
    <property type="entry name" value="SF2_C_RecQ"/>
    <property type="match status" value="1"/>
</dbReference>
<keyword evidence="10" id="KW-0539">Nucleus</keyword>
<evidence type="ECO:0000256" key="7">
    <source>
        <dbReference type="ARBA" id="ARBA00023125"/>
    </source>
</evidence>
<dbReference type="GO" id="GO:0043138">
    <property type="term" value="F:3'-5' DNA helicase activity"/>
    <property type="evidence" value="ECO:0007669"/>
    <property type="project" value="UniProtKB-EC"/>
</dbReference>
<evidence type="ECO:0000259" key="12">
    <source>
        <dbReference type="PROSITE" id="PS50967"/>
    </source>
</evidence>